<evidence type="ECO:0000313" key="7">
    <source>
        <dbReference type="EMBL" id="VAV93823.1"/>
    </source>
</evidence>
<dbReference type="GO" id="GO:0046872">
    <property type="term" value="F:metal ion binding"/>
    <property type="evidence" value="ECO:0007669"/>
    <property type="project" value="UniProtKB-KW"/>
</dbReference>
<keyword evidence="2" id="KW-0479">Metal-binding</keyword>
<dbReference type="InterPro" id="IPR027805">
    <property type="entry name" value="Transposase_HTH_dom"/>
</dbReference>
<proteinExistence type="predicted"/>
<protein>
    <recommendedName>
        <fullName evidence="8">Transposase</fullName>
    </recommendedName>
</protein>
<keyword evidence="4" id="KW-0472">Membrane</keyword>
<evidence type="ECO:0000259" key="5">
    <source>
        <dbReference type="Pfam" id="PF13359"/>
    </source>
</evidence>
<feature type="compositionally biased region" description="Basic residues" evidence="3">
    <location>
        <begin position="139"/>
        <end position="159"/>
    </location>
</feature>
<feature type="transmembrane region" description="Helical" evidence="4">
    <location>
        <begin position="67"/>
        <end position="89"/>
    </location>
</feature>
<dbReference type="AlphaFoldDB" id="A0A3B0SBX4"/>
<evidence type="ECO:0008006" key="8">
    <source>
        <dbReference type="Google" id="ProtNLM"/>
    </source>
</evidence>
<gene>
    <name evidence="7" type="ORF">MNBD_ALPHA02-533</name>
</gene>
<feature type="non-terminal residue" evidence="7">
    <location>
        <position position="266"/>
    </location>
</feature>
<evidence type="ECO:0000256" key="4">
    <source>
        <dbReference type="SAM" id="Phobius"/>
    </source>
</evidence>
<feature type="domain" description="DDE Tnp4" evidence="5">
    <location>
        <begin position="131"/>
        <end position="257"/>
    </location>
</feature>
<sequence length="266" mass="30916">MKTLKILRQRPVLFFRLSGIRVSDFDDLVKQTYPLWLTSERKRLSRKGRQRAIGAGMKYRLDFAAQLLMCLIYYRTYTSHVFLGLVFGVSSPTVCRRNRDMTRLLAGHFHLPERKIQLSEADKDDLLYLMVDGTERPVHRSKKPGKRKKSYSGKKKRHTAVHQIITDNNKRILAVGPAQEGRKHDKRIFDESRMIKPPDIMVLGDLGYLGTAFEVPIKKPKKKALSKEDKAYNRWHSGLRVGVEHAICRMKKFNIFSDIHRNNGLQ</sequence>
<feature type="domain" description="Transposase Helix-turn-helix" evidence="6">
    <location>
        <begin position="60"/>
        <end position="108"/>
    </location>
</feature>
<comment type="cofactor">
    <cofactor evidence="1">
        <name>a divalent metal cation</name>
        <dbReference type="ChEBI" id="CHEBI:60240"/>
    </cofactor>
</comment>
<evidence type="ECO:0000256" key="1">
    <source>
        <dbReference type="ARBA" id="ARBA00001968"/>
    </source>
</evidence>
<feature type="region of interest" description="Disordered" evidence="3">
    <location>
        <begin position="137"/>
        <end position="159"/>
    </location>
</feature>
<organism evidence="7">
    <name type="scientific">hydrothermal vent metagenome</name>
    <dbReference type="NCBI Taxonomy" id="652676"/>
    <lineage>
        <taxon>unclassified sequences</taxon>
        <taxon>metagenomes</taxon>
        <taxon>ecological metagenomes</taxon>
    </lineage>
</organism>
<dbReference type="Pfam" id="PF13613">
    <property type="entry name" value="HTH_Tnp_4"/>
    <property type="match status" value="1"/>
</dbReference>
<name>A0A3B0SBX4_9ZZZZ</name>
<dbReference type="InterPro" id="IPR027806">
    <property type="entry name" value="HARBI1_dom"/>
</dbReference>
<keyword evidence="4" id="KW-1133">Transmembrane helix</keyword>
<evidence type="ECO:0000256" key="2">
    <source>
        <dbReference type="ARBA" id="ARBA00022723"/>
    </source>
</evidence>
<evidence type="ECO:0000256" key="3">
    <source>
        <dbReference type="SAM" id="MobiDB-lite"/>
    </source>
</evidence>
<evidence type="ECO:0000259" key="6">
    <source>
        <dbReference type="Pfam" id="PF13613"/>
    </source>
</evidence>
<accession>A0A3B0SBX4</accession>
<keyword evidence="4" id="KW-0812">Transmembrane</keyword>
<dbReference type="Pfam" id="PF13359">
    <property type="entry name" value="DDE_Tnp_4"/>
    <property type="match status" value="1"/>
</dbReference>
<dbReference type="EMBL" id="UOED01000085">
    <property type="protein sequence ID" value="VAV93823.1"/>
    <property type="molecule type" value="Genomic_DNA"/>
</dbReference>
<reference evidence="7" key="1">
    <citation type="submission" date="2018-06" db="EMBL/GenBank/DDBJ databases">
        <authorList>
            <person name="Zhirakovskaya E."/>
        </authorList>
    </citation>
    <scope>NUCLEOTIDE SEQUENCE</scope>
</reference>